<dbReference type="GO" id="GO:0019900">
    <property type="term" value="F:kinase binding"/>
    <property type="evidence" value="ECO:0007669"/>
    <property type="project" value="UniProtKB-UniRule"/>
</dbReference>
<dbReference type="GO" id="GO:0019722">
    <property type="term" value="P:calcium-mediated signaling"/>
    <property type="evidence" value="ECO:0007669"/>
    <property type="project" value="UniProtKB-UniRule"/>
</dbReference>
<dbReference type="InterPro" id="IPR045198">
    <property type="entry name" value="CNBL1-10"/>
</dbReference>
<dbReference type="FunFam" id="1.10.238.10:FF:000073">
    <property type="entry name" value="calcineurin B-like protein 3"/>
    <property type="match status" value="1"/>
</dbReference>
<proteinExistence type="inferred from homology"/>
<dbReference type="EMBL" id="JAUUTY010000001">
    <property type="protein sequence ID" value="KAK1699483.1"/>
    <property type="molecule type" value="Genomic_DNA"/>
</dbReference>
<keyword evidence="4" id="KW-0472">Membrane</keyword>
<dbReference type="PROSITE" id="PS00018">
    <property type="entry name" value="EF_HAND_1"/>
    <property type="match status" value="1"/>
</dbReference>
<evidence type="ECO:0000256" key="1">
    <source>
        <dbReference type="ARBA" id="ARBA00022737"/>
    </source>
</evidence>
<feature type="domain" description="EF-hand" evidence="5">
    <location>
        <begin position="110"/>
        <end position="145"/>
    </location>
</feature>
<evidence type="ECO:0000313" key="6">
    <source>
        <dbReference type="EMBL" id="KAK1699483.1"/>
    </source>
</evidence>
<dbReference type="InterPro" id="IPR018247">
    <property type="entry name" value="EF_Hand_1_Ca_BS"/>
</dbReference>
<dbReference type="AlphaFoldDB" id="A0AAD8X734"/>
<keyword evidence="4" id="KW-0479">Metal-binding</keyword>
<comment type="subunit">
    <text evidence="4">Homodimer. Interacts with CIPK.</text>
</comment>
<dbReference type="SMART" id="SM00054">
    <property type="entry name" value="EFh"/>
    <property type="match status" value="3"/>
</dbReference>
<comment type="caution">
    <text evidence="6">The sequence shown here is derived from an EMBL/GenBank/DDBJ whole genome shotgun (WGS) entry which is preliminary data.</text>
</comment>
<dbReference type="GO" id="GO:0016020">
    <property type="term" value="C:membrane"/>
    <property type="evidence" value="ECO:0007669"/>
    <property type="project" value="UniProtKB-SubCell"/>
</dbReference>
<gene>
    <name evidence="6" type="ORF">QYE76_016180</name>
</gene>
<dbReference type="Proteomes" id="UP001231189">
    <property type="component" value="Unassembled WGS sequence"/>
</dbReference>
<evidence type="ECO:0000259" key="5">
    <source>
        <dbReference type="PROSITE" id="PS50222"/>
    </source>
</evidence>
<organism evidence="6 7">
    <name type="scientific">Lolium multiflorum</name>
    <name type="common">Italian ryegrass</name>
    <name type="synonym">Lolium perenne subsp. multiflorum</name>
    <dbReference type="NCBI Taxonomy" id="4521"/>
    <lineage>
        <taxon>Eukaryota</taxon>
        <taxon>Viridiplantae</taxon>
        <taxon>Streptophyta</taxon>
        <taxon>Embryophyta</taxon>
        <taxon>Tracheophyta</taxon>
        <taxon>Spermatophyta</taxon>
        <taxon>Magnoliopsida</taxon>
        <taxon>Liliopsida</taxon>
        <taxon>Poales</taxon>
        <taxon>Poaceae</taxon>
        <taxon>BOP clade</taxon>
        <taxon>Pooideae</taxon>
        <taxon>Poodae</taxon>
        <taxon>Poeae</taxon>
        <taxon>Poeae Chloroplast Group 2 (Poeae type)</taxon>
        <taxon>Loliodinae</taxon>
        <taxon>Loliinae</taxon>
        <taxon>Lolium</taxon>
    </lineage>
</organism>
<evidence type="ECO:0000256" key="2">
    <source>
        <dbReference type="ARBA" id="ARBA00022837"/>
    </source>
</evidence>
<keyword evidence="1 4" id="KW-0677">Repeat</keyword>
<dbReference type="GO" id="GO:0005509">
    <property type="term" value="F:calcium ion binding"/>
    <property type="evidence" value="ECO:0007669"/>
    <property type="project" value="UniProtKB-UniRule"/>
</dbReference>
<evidence type="ECO:0000256" key="3">
    <source>
        <dbReference type="ARBA" id="ARBA00023774"/>
    </source>
</evidence>
<evidence type="ECO:0000313" key="7">
    <source>
        <dbReference type="Proteomes" id="UP001231189"/>
    </source>
</evidence>
<dbReference type="CDD" id="cd00051">
    <property type="entry name" value="EFh"/>
    <property type="match status" value="1"/>
</dbReference>
<name>A0AAD8X734_LOLMU</name>
<feature type="domain" description="EF-hand" evidence="5">
    <location>
        <begin position="154"/>
        <end position="189"/>
    </location>
</feature>
<dbReference type="PROSITE" id="PS50222">
    <property type="entry name" value="EF_HAND_2"/>
    <property type="match status" value="3"/>
</dbReference>
<reference evidence="6" key="1">
    <citation type="submission" date="2023-07" db="EMBL/GenBank/DDBJ databases">
        <title>A chromosome-level genome assembly of Lolium multiflorum.</title>
        <authorList>
            <person name="Chen Y."/>
            <person name="Copetti D."/>
            <person name="Kolliker R."/>
            <person name="Studer B."/>
        </authorList>
    </citation>
    <scope>NUCLEOTIDE SEQUENCE</scope>
    <source>
        <strain evidence="6">02402/16</strain>
        <tissue evidence="6">Leaf</tissue>
    </source>
</reference>
<dbReference type="PANTHER" id="PTHR23056:SF110">
    <property type="entry name" value="CALMODULIN"/>
    <property type="match status" value="1"/>
</dbReference>
<accession>A0AAD8X734</accession>
<protein>
    <recommendedName>
        <fullName evidence="4">Calcineurin B-like protein</fullName>
    </recommendedName>
</protein>
<dbReference type="SUPFAM" id="SSF47473">
    <property type="entry name" value="EF-hand"/>
    <property type="match status" value="1"/>
</dbReference>
<sequence>MGCVSSSSTSSPRLCKRTPGYEDPAVLAAETSFTVNEVEALFELYKKLSFSIYRDGLIHKEQFRLALFGDSKGADLFADRVFDLFDLKRNGVIEFGEFVRSLSVFHPKAPVSDKTAFAFKLYDLRGTGYIEREEIREMVMAILDEANLRLSDFAVEEIIDNTFNQADSNGDGMIDPKEWEEFVKKNPACLRNMSLPYLEDITTAFPSFVMYSRAEDCSGLK</sequence>
<dbReference type="Pfam" id="PF13202">
    <property type="entry name" value="EF-hand_5"/>
    <property type="match status" value="2"/>
</dbReference>
<dbReference type="PRINTS" id="PR00450">
    <property type="entry name" value="RECOVERIN"/>
</dbReference>
<comment type="function">
    <text evidence="4">Acts as a calcium sensor. CBL proteins interact with CIPK serine-threonine protein kinases. Binding of a CBL protein to the regulatory NAF domain of a CIPK protein lead to the activation of the kinase in a calcium-dependent manner.</text>
</comment>
<keyword evidence="7" id="KW-1185">Reference proteome</keyword>
<evidence type="ECO:0000256" key="4">
    <source>
        <dbReference type="RuleBase" id="RU369080"/>
    </source>
</evidence>
<comment type="subcellular location">
    <subcellularLocation>
        <location evidence="4">Membrane</location>
    </subcellularLocation>
</comment>
<dbReference type="PANTHER" id="PTHR23056">
    <property type="entry name" value="CALCINEURIN B"/>
    <property type="match status" value="1"/>
</dbReference>
<dbReference type="InterPro" id="IPR011992">
    <property type="entry name" value="EF-hand-dom_pair"/>
</dbReference>
<dbReference type="Gene3D" id="1.10.238.10">
    <property type="entry name" value="EF-hand"/>
    <property type="match status" value="1"/>
</dbReference>
<feature type="domain" description="EF-hand" evidence="5">
    <location>
        <begin position="73"/>
        <end position="108"/>
    </location>
</feature>
<comment type="similarity">
    <text evidence="3 4">Belongs to the calcineurin regulatory subunit family.</text>
</comment>
<dbReference type="InterPro" id="IPR002048">
    <property type="entry name" value="EF_hand_dom"/>
</dbReference>
<keyword evidence="2 4" id="KW-0106">Calcium</keyword>